<evidence type="ECO:0008006" key="3">
    <source>
        <dbReference type="Google" id="ProtNLM"/>
    </source>
</evidence>
<keyword evidence="2" id="KW-1185">Reference proteome</keyword>
<dbReference type="Proteomes" id="UP000823674">
    <property type="component" value="Chromosome A02"/>
</dbReference>
<name>A0ABQ7NMJ8_BRACM</name>
<organism evidence="1 2">
    <name type="scientific">Brassica rapa subsp. trilocularis</name>
    <dbReference type="NCBI Taxonomy" id="1813537"/>
    <lineage>
        <taxon>Eukaryota</taxon>
        <taxon>Viridiplantae</taxon>
        <taxon>Streptophyta</taxon>
        <taxon>Embryophyta</taxon>
        <taxon>Tracheophyta</taxon>
        <taxon>Spermatophyta</taxon>
        <taxon>Magnoliopsida</taxon>
        <taxon>eudicotyledons</taxon>
        <taxon>Gunneridae</taxon>
        <taxon>Pentapetalae</taxon>
        <taxon>rosids</taxon>
        <taxon>malvids</taxon>
        <taxon>Brassicales</taxon>
        <taxon>Brassicaceae</taxon>
        <taxon>Brassiceae</taxon>
        <taxon>Brassica</taxon>
    </lineage>
</organism>
<evidence type="ECO:0000313" key="1">
    <source>
        <dbReference type="EMBL" id="KAG5410984.1"/>
    </source>
</evidence>
<protein>
    <recommendedName>
        <fullName evidence="3">NAC domain-containing protein</fullName>
    </recommendedName>
</protein>
<accession>A0ABQ7NMJ8</accession>
<dbReference type="EMBL" id="JADBGQ010000002">
    <property type="protein sequence ID" value="KAG5410984.1"/>
    <property type="molecule type" value="Genomic_DNA"/>
</dbReference>
<proteinExistence type="predicted"/>
<sequence length="485" mass="54537">MGGNVVCMMIGFDRKINKKASHHNSRYAPYETKDKKKTWRIKEQNETRNVGFVGRHESYAHRSKQTHIERSSNNISDVLEHNVHQSSGRKIASKIVTPARDDQENNVTKKETEDYLEKLLHVDDQIIDALNDMEIIGTSNIKGHPYETQMVGEDHDDDLLGEDLMDMEDSVINDAEEMVDTVSREKVYTAKTEKSKASSYKRGRLSRFPLGLQSKKAEFLRRGSPKLSLAIRSTHRRDTFCWNYTRNCQRTVKSGYWVAQNLLKTEEEKELGVAFLGDGWWLMVSELGSISELLSAVYISSLSIRTGLRSGSFNLHDVCFLWAMSTEAAVLHCGFFFVGDNSCSSQAREWWLEAASLAARRGSRAAGGEVPCQQSCVFVLVIGEAVGAASNEVLRAGLGWWARGNNDEDSNCCNCGKPTNVRISQFGIGVSNRRSSWMVRCVPLAFGLHSHILLPIVGMEVPKPFVSSFIYIFFDNPLESDIKSN</sequence>
<gene>
    <name evidence="1" type="primary">A02g508440.1_BraROA</name>
    <name evidence="1" type="ORF">IGI04_007303</name>
</gene>
<comment type="caution">
    <text evidence="1">The sequence shown here is derived from an EMBL/GenBank/DDBJ whole genome shotgun (WGS) entry which is preliminary data.</text>
</comment>
<evidence type="ECO:0000313" key="2">
    <source>
        <dbReference type="Proteomes" id="UP000823674"/>
    </source>
</evidence>
<reference evidence="1 2" key="1">
    <citation type="submission" date="2021-03" db="EMBL/GenBank/DDBJ databases">
        <authorList>
            <person name="King G.J."/>
            <person name="Bancroft I."/>
            <person name="Baten A."/>
            <person name="Bloomfield J."/>
            <person name="Borpatragohain P."/>
            <person name="He Z."/>
            <person name="Irish N."/>
            <person name="Irwin J."/>
            <person name="Liu K."/>
            <person name="Mauleon R.P."/>
            <person name="Moore J."/>
            <person name="Morris R."/>
            <person name="Ostergaard L."/>
            <person name="Wang B."/>
            <person name="Wells R."/>
        </authorList>
    </citation>
    <scope>NUCLEOTIDE SEQUENCE [LARGE SCALE GENOMIC DNA]</scope>
    <source>
        <strain evidence="1">R-o-18</strain>
        <tissue evidence="1">Leaf</tissue>
    </source>
</reference>